<comment type="function">
    <text evidence="4">Involved in chromosome partition. Localize to both poles of the predivisional cell following completion of DNA replication. Binds to the DNA origin of replication.</text>
</comment>
<dbReference type="InterPro" id="IPR004437">
    <property type="entry name" value="ParB/RepB/Spo0J"/>
</dbReference>
<evidence type="ECO:0000313" key="6">
    <source>
        <dbReference type="EMBL" id="MBO8406849.1"/>
    </source>
</evidence>
<sequence>MSKFGMGRGLADIQHEMGNVPDISVLTGAGRVVVKQIPLAQIGANPDQPRKTFTESELADLAASIKERGVLQPILLRSVTGRPYLYEIVAGERRFRASKLAGLSEIPALIKQITPENAMEIALIENVQRENLNPIEESAAYKNIMDKCGYELADVARLIGKSESYIRNIMRLDTLPVDVKEMVERGDISASHARTIAVAENPTALAKKIIDDKLSVADTEKMVRNTARKTTGRAYVPKTIDARTVQEIESKLHSALGVKAKLREKRGGAGQVILEFATRTQMQELVEKLTK</sequence>
<feature type="domain" description="ParB-like N-terminal" evidence="5">
    <location>
        <begin position="35"/>
        <end position="127"/>
    </location>
</feature>
<evidence type="ECO:0000313" key="7">
    <source>
        <dbReference type="Proteomes" id="UP000721442"/>
    </source>
</evidence>
<dbReference type="SUPFAM" id="SSF109709">
    <property type="entry name" value="KorB DNA-binding domain-like"/>
    <property type="match status" value="1"/>
</dbReference>
<dbReference type="GO" id="GO:0003677">
    <property type="term" value="F:DNA binding"/>
    <property type="evidence" value="ECO:0007669"/>
    <property type="project" value="UniProtKB-KW"/>
</dbReference>
<dbReference type="FunFam" id="3.90.1530.30:FF:000001">
    <property type="entry name" value="Chromosome partitioning protein ParB"/>
    <property type="match status" value="1"/>
</dbReference>
<evidence type="ECO:0000256" key="4">
    <source>
        <dbReference type="ARBA" id="ARBA00025472"/>
    </source>
</evidence>
<dbReference type="EMBL" id="JADINE010000002">
    <property type="protein sequence ID" value="MBO8406849.1"/>
    <property type="molecule type" value="Genomic_DNA"/>
</dbReference>
<keyword evidence="3" id="KW-0238">DNA-binding</keyword>
<evidence type="ECO:0000256" key="1">
    <source>
        <dbReference type="ARBA" id="ARBA00006295"/>
    </source>
</evidence>
<dbReference type="Pfam" id="PF02195">
    <property type="entry name" value="ParB_N"/>
    <property type="match status" value="1"/>
</dbReference>
<dbReference type="AlphaFoldDB" id="A0A940IBJ9"/>
<reference evidence="6" key="2">
    <citation type="journal article" date="2021" name="PeerJ">
        <title>Extensive microbial diversity within the chicken gut microbiome revealed by metagenomics and culture.</title>
        <authorList>
            <person name="Gilroy R."/>
            <person name="Ravi A."/>
            <person name="Getino M."/>
            <person name="Pursley I."/>
            <person name="Horton D.L."/>
            <person name="Alikhan N.F."/>
            <person name="Baker D."/>
            <person name="Gharbi K."/>
            <person name="Hall N."/>
            <person name="Watson M."/>
            <person name="Adriaenssens E.M."/>
            <person name="Foster-Nyarko E."/>
            <person name="Jarju S."/>
            <person name="Secka A."/>
            <person name="Antonio M."/>
            <person name="Oren A."/>
            <person name="Chaudhuri R.R."/>
            <person name="La Ragione R."/>
            <person name="Hildebrand F."/>
            <person name="Pallen M.J."/>
        </authorList>
    </citation>
    <scope>NUCLEOTIDE SEQUENCE</scope>
    <source>
        <strain evidence="6">B1-16210</strain>
    </source>
</reference>
<dbReference type="InterPro" id="IPR036086">
    <property type="entry name" value="ParB/Sulfiredoxin_sf"/>
</dbReference>
<dbReference type="InterPro" id="IPR050336">
    <property type="entry name" value="Chromosome_partition/occlusion"/>
</dbReference>
<dbReference type="NCBIfam" id="TIGR00180">
    <property type="entry name" value="parB_part"/>
    <property type="match status" value="1"/>
</dbReference>
<dbReference type="InterPro" id="IPR003115">
    <property type="entry name" value="ParB_N"/>
</dbReference>
<dbReference type="Proteomes" id="UP000721442">
    <property type="component" value="Unassembled WGS sequence"/>
</dbReference>
<dbReference type="SUPFAM" id="SSF110849">
    <property type="entry name" value="ParB/Sulfiredoxin"/>
    <property type="match status" value="1"/>
</dbReference>
<keyword evidence="2" id="KW-0159">Chromosome partition</keyword>
<evidence type="ECO:0000259" key="5">
    <source>
        <dbReference type="SMART" id="SM00470"/>
    </source>
</evidence>
<comment type="caution">
    <text evidence="6">The sequence shown here is derived from an EMBL/GenBank/DDBJ whole genome shotgun (WGS) entry which is preliminary data.</text>
</comment>
<accession>A0A940IBJ9</accession>
<dbReference type="GO" id="GO:0005694">
    <property type="term" value="C:chromosome"/>
    <property type="evidence" value="ECO:0007669"/>
    <property type="project" value="TreeGrafter"/>
</dbReference>
<protein>
    <submittedName>
        <fullName evidence="6">ParB/RepB/Spo0J family partition protein</fullName>
    </submittedName>
</protein>
<dbReference type="Gene3D" id="1.10.10.2830">
    <property type="match status" value="1"/>
</dbReference>
<dbReference type="FunFam" id="1.10.10.2830:FF:000001">
    <property type="entry name" value="Chromosome partitioning protein ParB"/>
    <property type="match status" value="1"/>
</dbReference>
<organism evidence="6 7">
    <name type="scientific">Candidatus Enterousia excrementavium</name>
    <dbReference type="NCBI Taxonomy" id="2840789"/>
    <lineage>
        <taxon>Bacteria</taxon>
        <taxon>Pseudomonadati</taxon>
        <taxon>Pseudomonadota</taxon>
        <taxon>Alphaproteobacteria</taxon>
        <taxon>Candidatus Enterousia</taxon>
    </lineage>
</organism>
<comment type="similarity">
    <text evidence="1">Belongs to the ParB family.</text>
</comment>
<name>A0A940IBJ9_9PROT</name>
<dbReference type="CDD" id="cd16393">
    <property type="entry name" value="SPO0J_N"/>
    <property type="match status" value="1"/>
</dbReference>
<dbReference type="PANTHER" id="PTHR33375">
    <property type="entry name" value="CHROMOSOME-PARTITIONING PROTEIN PARB-RELATED"/>
    <property type="match status" value="1"/>
</dbReference>
<dbReference type="PANTHER" id="PTHR33375:SF1">
    <property type="entry name" value="CHROMOSOME-PARTITIONING PROTEIN PARB-RELATED"/>
    <property type="match status" value="1"/>
</dbReference>
<dbReference type="Gene3D" id="3.90.1530.30">
    <property type="match status" value="1"/>
</dbReference>
<gene>
    <name evidence="6" type="ORF">IAC77_00085</name>
</gene>
<proteinExistence type="inferred from homology"/>
<dbReference type="InterPro" id="IPR041468">
    <property type="entry name" value="HTH_ParB/Spo0J"/>
</dbReference>
<evidence type="ECO:0000256" key="2">
    <source>
        <dbReference type="ARBA" id="ARBA00022829"/>
    </source>
</evidence>
<dbReference type="GO" id="GO:0007059">
    <property type="term" value="P:chromosome segregation"/>
    <property type="evidence" value="ECO:0007669"/>
    <property type="project" value="UniProtKB-KW"/>
</dbReference>
<reference evidence="6" key="1">
    <citation type="submission" date="2020-10" db="EMBL/GenBank/DDBJ databases">
        <authorList>
            <person name="Gilroy R."/>
        </authorList>
    </citation>
    <scope>NUCLEOTIDE SEQUENCE</scope>
    <source>
        <strain evidence="6">B1-16210</strain>
    </source>
</reference>
<evidence type="ECO:0000256" key="3">
    <source>
        <dbReference type="ARBA" id="ARBA00023125"/>
    </source>
</evidence>
<dbReference type="SMART" id="SM00470">
    <property type="entry name" value="ParB"/>
    <property type="match status" value="1"/>
</dbReference>
<dbReference type="Pfam" id="PF17762">
    <property type="entry name" value="HTH_ParB"/>
    <property type="match status" value="1"/>
</dbReference>